<sequence length="102" mass="10255">MRISPVIPAVASLLLAALWGLSVFAGWGVEAFCSDPGCVARLDGVVRLSSLFAAAAACCTAVALLAPGTRGAGHRFAALMTAAVTAWVVAEGVLFVGGLLVR</sequence>
<protein>
    <recommendedName>
        <fullName evidence="4">DUF998 domain-containing protein</fullName>
    </recommendedName>
</protein>
<gene>
    <name evidence="2" type="ORF">ACFFRH_18160</name>
</gene>
<accession>A0ABV5TE67</accession>
<keyword evidence="1" id="KW-0812">Transmembrane</keyword>
<comment type="caution">
    <text evidence="2">The sequence shown here is derived from an EMBL/GenBank/DDBJ whole genome shotgun (WGS) entry which is preliminary data.</text>
</comment>
<keyword evidence="3" id="KW-1185">Reference proteome</keyword>
<reference evidence="2 3" key="1">
    <citation type="submission" date="2024-09" db="EMBL/GenBank/DDBJ databases">
        <authorList>
            <person name="Sun Q."/>
            <person name="Mori K."/>
        </authorList>
    </citation>
    <scope>NUCLEOTIDE SEQUENCE [LARGE SCALE GENOMIC DNA]</scope>
    <source>
        <strain evidence="2 3">JCM 3028</strain>
    </source>
</reference>
<keyword evidence="1" id="KW-1133">Transmembrane helix</keyword>
<dbReference type="EMBL" id="JBHMBS010000008">
    <property type="protein sequence ID" value="MFB9677408.1"/>
    <property type="molecule type" value="Genomic_DNA"/>
</dbReference>
<evidence type="ECO:0008006" key="4">
    <source>
        <dbReference type="Google" id="ProtNLM"/>
    </source>
</evidence>
<evidence type="ECO:0000313" key="3">
    <source>
        <dbReference type="Proteomes" id="UP001589610"/>
    </source>
</evidence>
<dbReference type="RefSeq" id="WP_344744283.1">
    <property type="nucleotide sequence ID" value="NZ_BAAAWW010000042.1"/>
</dbReference>
<name>A0ABV5TE67_9ACTN</name>
<proteinExistence type="predicted"/>
<dbReference type="Proteomes" id="UP001589610">
    <property type="component" value="Unassembled WGS sequence"/>
</dbReference>
<feature type="transmembrane region" description="Helical" evidence="1">
    <location>
        <begin position="78"/>
        <end position="101"/>
    </location>
</feature>
<evidence type="ECO:0000313" key="2">
    <source>
        <dbReference type="EMBL" id="MFB9677408.1"/>
    </source>
</evidence>
<evidence type="ECO:0000256" key="1">
    <source>
        <dbReference type="SAM" id="Phobius"/>
    </source>
</evidence>
<feature type="transmembrane region" description="Helical" evidence="1">
    <location>
        <begin position="47"/>
        <end position="66"/>
    </location>
</feature>
<keyword evidence="1" id="KW-0472">Membrane</keyword>
<organism evidence="2 3">
    <name type="scientific">Streptosporangium vulgare</name>
    <dbReference type="NCBI Taxonomy" id="46190"/>
    <lineage>
        <taxon>Bacteria</taxon>
        <taxon>Bacillati</taxon>
        <taxon>Actinomycetota</taxon>
        <taxon>Actinomycetes</taxon>
        <taxon>Streptosporangiales</taxon>
        <taxon>Streptosporangiaceae</taxon>
        <taxon>Streptosporangium</taxon>
    </lineage>
</organism>